<dbReference type="EMBL" id="MTYJ01000022">
    <property type="protein sequence ID" value="OQV21531.1"/>
    <property type="molecule type" value="Genomic_DNA"/>
</dbReference>
<feature type="compositionally biased region" description="Basic and acidic residues" evidence="1">
    <location>
        <begin position="100"/>
        <end position="116"/>
    </location>
</feature>
<proteinExistence type="predicted"/>
<dbReference type="AlphaFoldDB" id="A0A1W0X287"/>
<evidence type="ECO:0000256" key="1">
    <source>
        <dbReference type="SAM" id="MobiDB-lite"/>
    </source>
</evidence>
<reference evidence="3" key="1">
    <citation type="submission" date="2017-01" db="EMBL/GenBank/DDBJ databases">
        <title>Comparative genomics of anhydrobiosis in the tardigrade Hypsibius dujardini.</title>
        <authorList>
            <person name="Yoshida Y."/>
            <person name="Koutsovoulos G."/>
            <person name="Laetsch D."/>
            <person name="Stevens L."/>
            <person name="Kumar S."/>
            <person name="Horikawa D."/>
            <person name="Ishino K."/>
            <person name="Komine S."/>
            <person name="Tomita M."/>
            <person name="Blaxter M."/>
            <person name="Arakawa K."/>
        </authorList>
    </citation>
    <scope>NUCLEOTIDE SEQUENCE [LARGE SCALE GENOMIC DNA]</scope>
    <source>
        <strain evidence="3">Z151</strain>
    </source>
</reference>
<protein>
    <submittedName>
        <fullName evidence="2">Uncharacterized protein</fullName>
    </submittedName>
</protein>
<dbReference type="Proteomes" id="UP000192578">
    <property type="component" value="Unassembled WGS sequence"/>
</dbReference>
<sequence length="181" mass="20818">MKLVSRYHWRKFSAKKNPSASTRLFIPFRDKQAEEDSVADTAVAVLLSRLVVWRWLRLRCLWHNVHVEDIHGGDCIPRRPSDIPRKAGELLSESPPSPDSKQDVPYKEGGDGHEERQQLRQEPLLIHPAKMIRNPQGFVIRRRRGYAVFALESSRGICRILTDIARSLCGTEEIRSERTLG</sequence>
<accession>A0A1W0X287</accession>
<comment type="caution">
    <text evidence="2">The sequence shown here is derived from an EMBL/GenBank/DDBJ whole genome shotgun (WGS) entry which is preliminary data.</text>
</comment>
<organism evidence="2 3">
    <name type="scientific">Hypsibius exemplaris</name>
    <name type="common">Freshwater tardigrade</name>
    <dbReference type="NCBI Taxonomy" id="2072580"/>
    <lineage>
        <taxon>Eukaryota</taxon>
        <taxon>Metazoa</taxon>
        <taxon>Ecdysozoa</taxon>
        <taxon>Tardigrada</taxon>
        <taxon>Eutardigrada</taxon>
        <taxon>Parachela</taxon>
        <taxon>Hypsibioidea</taxon>
        <taxon>Hypsibiidae</taxon>
        <taxon>Hypsibius</taxon>
    </lineage>
</organism>
<gene>
    <name evidence="2" type="ORF">BV898_04433</name>
</gene>
<name>A0A1W0X287_HYPEX</name>
<evidence type="ECO:0000313" key="2">
    <source>
        <dbReference type="EMBL" id="OQV21531.1"/>
    </source>
</evidence>
<keyword evidence="3" id="KW-1185">Reference proteome</keyword>
<feature type="region of interest" description="Disordered" evidence="1">
    <location>
        <begin position="85"/>
        <end position="116"/>
    </location>
</feature>
<evidence type="ECO:0000313" key="3">
    <source>
        <dbReference type="Proteomes" id="UP000192578"/>
    </source>
</evidence>